<sequence>YEVRSGNLIAKSPPKVKAVVGLKDDFAENICLRFVELDNDPDKICGFANQYGFLQKRSTEWESLGVWVTEIEDMRGVLTAINEGRFADGMDAYIAGYARQLGATAGFVPNIGKSDIKFRCVALDFASWLWLQIGHNLMGREVARCRACESLFFRGGGRGTRRTQSRKTKQFCSVSCKITLNNRISAARRKASE</sequence>
<dbReference type="EMBL" id="UINC01130841">
    <property type="protein sequence ID" value="SVD12162.1"/>
    <property type="molecule type" value="Genomic_DNA"/>
</dbReference>
<gene>
    <name evidence="1" type="ORF">METZ01_LOCUS365016</name>
</gene>
<proteinExistence type="predicted"/>
<dbReference type="AlphaFoldDB" id="A0A382SRG9"/>
<evidence type="ECO:0008006" key="2">
    <source>
        <dbReference type="Google" id="ProtNLM"/>
    </source>
</evidence>
<accession>A0A382SRG9</accession>
<evidence type="ECO:0000313" key="1">
    <source>
        <dbReference type="EMBL" id="SVD12162.1"/>
    </source>
</evidence>
<protein>
    <recommendedName>
        <fullName evidence="2">Zinc finger CGNR domain-containing protein</fullName>
    </recommendedName>
</protein>
<organism evidence="1">
    <name type="scientific">marine metagenome</name>
    <dbReference type="NCBI Taxonomy" id="408172"/>
    <lineage>
        <taxon>unclassified sequences</taxon>
        <taxon>metagenomes</taxon>
        <taxon>ecological metagenomes</taxon>
    </lineage>
</organism>
<reference evidence="1" key="1">
    <citation type="submission" date="2018-05" db="EMBL/GenBank/DDBJ databases">
        <authorList>
            <person name="Lanie J.A."/>
            <person name="Ng W.-L."/>
            <person name="Kazmierczak K.M."/>
            <person name="Andrzejewski T.M."/>
            <person name="Davidsen T.M."/>
            <person name="Wayne K.J."/>
            <person name="Tettelin H."/>
            <person name="Glass J.I."/>
            <person name="Rusch D."/>
            <person name="Podicherti R."/>
            <person name="Tsui H.-C.T."/>
            <person name="Winkler M.E."/>
        </authorList>
    </citation>
    <scope>NUCLEOTIDE SEQUENCE</scope>
</reference>
<feature type="non-terminal residue" evidence="1">
    <location>
        <position position="1"/>
    </location>
</feature>
<name>A0A382SRG9_9ZZZZ</name>